<evidence type="ECO:0000313" key="1">
    <source>
        <dbReference type="EMBL" id="QJA85594.1"/>
    </source>
</evidence>
<reference evidence="1" key="1">
    <citation type="submission" date="2020-03" db="EMBL/GenBank/DDBJ databases">
        <title>The deep terrestrial virosphere.</title>
        <authorList>
            <person name="Holmfeldt K."/>
            <person name="Nilsson E."/>
            <person name="Simone D."/>
            <person name="Lopez-Fernandez M."/>
            <person name="Wu X."/>
            <person name="de Brujin I."/>
            <person name="Lundin D."/>
            <person name="Andersson A."/>
            <person name="Bertilsson S."/>
            <person name="Dopson M."/>
        </authorList>
    </citation>
    <scope>NUCLEOTIDE SEQUENCE</scope>
    <source>
        <strain evidence="1">MM415B02202</strain>
    </source>
</reference>
<dbReference type="AlphaFoldDB" id="A0A6M3KVW6"/>
<organism evidence="1">
    <name type="scientific">viral metagenome</name>
    <dbReference type="NCBI Taxonomy" id="1070528"/>
    <lineage>
        <taxon>unclassified sequences</taxon>
        <taxon>metagenomes</taxon>
        <taxon>organismal metagenomes</taxon>
    </lineage>
</organism>
<protein>
    <submittedName>
        <fullName evidence="1">Uncharacterized protein</fullName>
    </submittedName>
</protein>
<sequence length="72" mass="8226">MTVDEIFEQYGIGTKFKNTMVGLSTKEKALQQLLKDKTPTQLEEAIKTAQKAGISLRQIESILDWTENQKLR</sequence>
<dbReference type="EMBL" id="MT142583">
    <property type="protein sequence ID" value="QJA85594.1"/>
    <property type="molecule type" value="Genomic_DNA"/>
</dbReference>
<gene>
    <name evidence="1" type="ORF">MM415B02202_0033</name>
</gene>
<proteinExistence type="predicted"/>
<name>A0A6M3KVW6_9ZZZZ</name>
<accession>A0A6M3KVW6</accession>